<name>A0A0W8I519_9MICO</name>
<reference evidence="2 3" key="1">
    <citation type="submission" date="2015-12" db="EMBL/GenBank/DDBJ databases">
        <title>Serinicoccus chungangenesis strain CD08_5 genome sequencing and assembly.</title>
        <authorList>
            <person name="Chander A.M."/>
            <person name="Kaur G."/>
            <person name="Nair G.R."/>
            <person name="Dhawan D.K."/>
            <person name="Kochhar R.K."/>
            <person name="Mayilraj S."/>
            <person name="Bhadada S.K."/>
        </authorList>
    </citation>
    <scope>NUCLEOTIDE SEQUENCE [LARGE SCALE GENOMIC DNA]</scope>
    <source>
        <strain evidence="2 3">CD08_5</strain>
    </source>
</reference>
<feature type="transmembrane region" description="Helical" evidence="1">
    <location>
        <begin position="64"/>
        <end position="83"/>
    </location>
</feature>
<feature type="transmembrane region" description="Helical" evidence="1">
    <location>
        <begin position="35"/>
        <end position="52"/>
    </location>
</feature>
<sequence>MLWTRSSPAWVAALVALFALLRALRRLVEPEDRPVALVVAVVVVAAATLIPPARGPGRVSVEQAGWRTVLQVFLAAAVTALAALAGLDVVVAGALGIAAAAAVPLAWPAPRQQPEP</sequence>
<evidence type="ECO:0000313" key="2">
    <source>
        <dbReference type="EMBL" id="KUG53360.1"/>
    </source>
</evidence>
<organism evidence="2 3">
    <name type="scientific">Serinicoccus chungangensis</name>
    <dbReference type="NCBI Taxonomy" id="767452"/>
    <lineage>
        <taxon>Bacteria</taxon>
        <taxon>Bacillati</taxon>
        <taxon>Actinomycetota</taxon>
        <taxon>Actinomycetes</taxon>
        <taxon>Micrococcales</taxon>
        <taxon>Ornithinimicrobiaceae</taxon>
        <taxon>Serinicoccus</taxon>
    </lineage>
</organism>
<keyword evidence="1" id="KW-0472">Membrane</keyword>
<keyword evidence="1" id="KW-0812">Transmembrane</keyword>
<protein>
    <submittedName>
        <fullName evidence="2">Uncharacterized protein</fullName>
    </submittedName>
</protein>
<dbReference type="Proteomes" id="UP000054837">
    <property type="component" value="Unassembled WGS sequence"/>
</dbReference>
<keyword evidence="1" id="KW-1133">Transmembrane helix</keyword>
<evidence type="ECO:0000256" key="1">
    <source>
        <dbReference type="SAM" id="Phobius"/>
    </source>
</evidence>
<keyword evidence="3" id="KW-1185">Reference proteome</keyword>
<accession>A0A0W8I519</accession>
<dbReference type="EMBL" id="LQBL01000028">
    <property type="protein sequence ID" value="KUG53360.1"/>
    <property type="molecule type" value="Genomic_DNA"/>
</dbReference>
<comment type="caution">
    <text evidence="2">The sequence shown here is derived from an EMBL/GenBank/DDBJ whole genome shotgun (WGS) entry which is preliminary data.</text>
</comment>
<proteinExistence type="predicted"/>
<dbReference type="RefSeq" id="WP_058891368.1">
    <property type="nucleotide sequence ID" value="NZ_LQBL01000028.1"/>
</dbReference>
<evidence type="ECO:0000313" key="3">
    <source>
        <dbReference type="Proteomes" id="UP000054837"/>
    </source>
</evidence>
<dbReference type="AlphaFoldDB" id="A0A0W8I519"/>
<gene>
    <name evidence="2" type="ORF">AVL62_00720</name>
</gene>